<evidence type="ECO:0000256" key="1">
    <source>
        <dbReference type="ARBA" id="ARBA00004170"/>
    </source>
</evidence>
<dbReference type="InterPro" id="IPR036028">
    <property type="entry name" value="SH3-like_dom_sf"/>
</dbReference>
<evidence type="ECO:0000256" key="3">
    <source>
        <dbReference type="ARBA" id="ARBA00023054"/>
    </source>
</evidence>
<evidence type="ECO:0000256" key="5">
    <source>
        <dbReference type="PROSITE-ProRule" id="PRU00192"/>
    </source>
</evidence>
<dbReference type="SMART" id="SM00326">
    <property type="entry name" value="SH3"/>
    <property type="match status" value="1"/>
</dbReference>
<dbReference type="EMBL" id="QGNW01000019">
    <property type="protein sequence ID" value="RVX15147.1"/>
    <property type="molecule type" value="Genomic_DNA"/>
</dbReference>
<evidence type="ECO:0000256" key="2">
    <source>
        <dbReference type="ARBA" id="ARBA00022443"/>
    </source>
</evidence>
<feature type="coiled-coil region" evidence="6">
    <location>
        <begin position="149"/>
        <end position="213"/>
    </location>
</feature>
<reference evidence="8 9" key="1">
    <citation type="journal article" date="2018" name="PLoS Genet.">
        <title>Population sequencing reveals clonal diversity and ancestral inbreeding in the grapevine cultivar Chardonnay.</title>
        <authorList>
            <person name="Roach M.J."/>
            <person name="Johnson D.L."/>
            <person name="Bohlmann J."/>
            <person name="van Vuuren H.J."/>
            <person name="Jones S.J."/>
            <person name="Pretorius I.S."/>
            <person name="Schmidt S.A."/>
            <person name="Borneman A.R."/>
        </authorList>
    </citation>
    <scope>NUCLEOTIDE SEQUENCE [LARGE SCALE GENOMIC DNA]</scope>
    <source>
        <strain evidence="9">cv. Chardonnay</strain>
        <tissue evidence="8">Leaf</tissue>
    </source>
</reference>
<gene>
    <name evidence="8" type="primary">SH3P2_2</name>
    <name evidence="8" type="ORF">CK203_008059</name>
</gene>
<evidence type="ECO:0000256" key="6">
    <source>
        <dbReference type="SAM" id="Coils"/>
    </source>
</evidence>
<sequence length="417" mass="46193">MEAIRKQATKIIDQVAKQQQAVLKQFSGGGYGGPDNVLTDESELQQHQKLEKLYISTRAGKHFQRDIVRGVEGFIVTGSKQVEIGTKLSEDSRKYGVENTCTSGSTLSKAALSFARARAQMEKERGNLLKALGTKVGEPLRAMVMGAPLEDARHLAQRYERMRMEAEAQAIEVSKRQIKARESMGNPDNVLKLEAAEAKLHELKSNTAILGKEAVSAMAAVEGQQQRLTLQRIIAMVESERSYHQSVLQILDQIESENCMTWKKKLDHDSACKTQCMLLEETWLLSADLDGSEAQPPPGNLPPELRMLAERQRIEAFPSPTANNAMPPPPSYDEVNNVFASQTYGESTGSMGYFLGEVMHSFQAESDVELNLSVGDHVVIRKVSNSGWAEGECRGKAGWFPVGYIERRERVLASKLV</sequence>
<evidence type="ECO:0000256" key="4">
    <source>
        <dbReference type="ARBA" id="ARBA00023136"/>
    </source>
</evidence>
<dbReference type="InterPro" id="IPR001452">
    <property type="entry name" value="SH3_domain"/>
</dbReference>
<feature type="domain" description="SH3" evidence="7">
    <location>
        <begin position="351"/>
        <end position="410"/>
    </location>
</feature>
<accession>A0A438K1Q7</accession>
<name>A0A438K1Q7_VITVI</name>
<dbReference type="Gene3D" id="1.20.1270.60">
    <property type="entry name" value="Arfaptin homology (AH) domain/BAR domain"/>
    <property type="match status" value="1"/>
</dbReference>
<keyword evidence="3 6" id="KW-0175">Coiled coil</keyword>
<comment type="caution">
    <text evidence="8">The sequence shown here is derived from an EMBL/GenBank/DDBJ whole genome shotgun (WGS) entry which is preliminary data.</text>
</comment>
<dbReference type="InterPro" id="IPR050384">
    <property type="entry name" value="Endophilin_SH3RF"/>
</dbReference>
<evidence type="ECO:0000313" key="8">
    <source>
        <dbReference type="EMBL" id="RVX15147.1"/>
    </source>
</evidence>
<evidence type="ECO:0000259" key="7">
    <source>
        <dbReference type="PROSITE" id="PS50002"/>
    </source>
</evidence>
<dbReference type="PANTHER" id="PTHR14167">
    <property type="entry name" value="SH3 DOMAIN-CONTAINING"/>
    <property type="match status" value="1"/>
</dbReference>
<dbReference type="SUPFAM" id="SSF103657">
    <property type="entry name" value="BAR/IMD domain-like"/>
    <property type="match status" value="1"/>
</dbReference>
<proteinExistence type="predicted"/>
<keyword evidence="2 5" id="KW-0728">SH3 domain</keyword>
<dbReference type="PANTHER" id="PTHR14167:SF81">
    <property type="entry name" value="ENDOPHILIN-A"/>
    <property type="match status" value="1"/>
</dbReference>
<evidence type="ECO:0000313" key="9">
    <source>
        <dbReference type="Proteomes" id="UP000288805"/>
    </source>
</evidence>
<organism evidence="8 9">
    <name type="scientific">Vitis vinifera</name>
    <name type="common">Grape</name>
    <dbReference type="NCBI Taxonomy" id="29760"/>
    <lineage>
        <taxon>Eukaryota</taxon>
        <taxon>Viridiplantae</taxon>
        <taxon>Streptophyta</taxon>
        <taxon>Embryophyta</taxon>
        <taxon>Tracheophyta</taxon>
        <taxon>Spermatophyta</taxon>
        <taxon>Magnoliopsida</taxon>
        <taxon>eudicotyledons</taxon>
        <taxon>Gunneridae</taxon>
        <taxon>Pentapetalae</taxon>
        <taxon>rosids</taxon>
        <taxon>Vitales</taxon>
        <taxon>Vitaceae</taxon>
        <taxon>Viteae</taxon>
        <taxon>Vitis</taxon>
    </lineage>
</organism>
<dbReference type="InterPro" id="IPR027267">
    <property type="entry name" value="AH/BAR_dom_sf"/>
</dbReference>
<keyword evidence="4" id="KW-0472">Membrane</keyword>
<dbReference type="PROSITE" id="PS50002">
    <property type="entry name" value="SH3"/>
    <property type="match status" value="1"/>
</dbReference>
<dbReference type="Proteomes" id="UP000288805">
    <property type="component" value="Unassembled WGS sequence"/>
</dbReference>
<dbReference type="Pfam" id="PF14604">
    <property type="entry name" value="SH3_9"/>
    <property type="match status" value="1"/>
</dbReference>
<comment type="subcellular location">
    <subcellularLocation>
        <location evidence="1">Membrane</location>
        <topology evidence="1">Peripheral membrane protein</topology>
    </subcellularLocation>
</comment>
<dbReference type="AlphaFoldDB" id="A0A438K1Q7"/>
<dbReference type="SUPFAM" id="SSF50044">
    <property type="entry name" value="SH3-domain"/>
    <property type="match status" value="1"/>
</dbReference>
<protein>
    <submittedName>
        <fullName evidence="8">SH3 domain-containing protein 2</fullName>
    </submittedName>
</protein>
<dbReference type="Gene3D" id="2.30.30.40">
    <property type="entry name" value="SH3 Domains"/>
    <property type="match status" value="1"/>
</dbReference>